<dbReference type="HOGENOM" id="CLU_1967443_0_0_11"/>
<keyword evidence="1" id="KW-0614">Plasmid</keyword>
<gene>
    <name evidence="1" type="ordered locus">GPOL_174p00290</name>
</gene>
<accession>H6N505</accession>
<protein>
    <submittedName>
        <fullName evidence="1">Uncharacterized protein</fullName>
    </submittedName>
</protein>
<name>H6N505_GORPV</name>
<proteinExistence type="predicted"/>
<dbReference type="Proteomes" id="UP000009154">
    <property type="component" value="Plasmid p174"/>
</dbReference>
<dbReference type="KEGG" id="gpo:GPOL_174p00290"/>
<geneLocation type="plasmid" evidence="1 2">
    <name>p174</name>
</geneLocation>
<dbReference type="EMBL" id="CP003120">
    <property type="protein sequence ID" value="AFA76050.1"/>
    <property type="molecule type" value="Genomic_DNA"/>
</dbReference>
<sequence>MIGERAQRVKPEAFLPVWGGVLFVGVCVTKVASRSMINGCRTSRSWLGAAVPAAVHACARAAARAALIADKAAGASVASVEISRDTVGSEATGPNTPGSARTWLISANQSPPRATAMARSSRILPGS</sequence>
<evidence type="ECO:0000313" key="1">
    <source>
        <dbReference type="EMBL" id="AFA76050.1"/>
    </source>
</evidence>
<evidence type="ECO:0000313" key="2">
    <source>
        <dbReference type="Proteomes" id="UP000009154"/>
    </source>
</evidence>
<reference evidence="1 2" key="1">
    <citation type="journal article" date="2012" name="Appl. Environ. Microbiol.">
        <title>Involvement of two latex-clearing proteins during rubber degradation and insights into the subsequent degradation pathway revealed by the genome sequence of Gordonia polyisoprenivorans strain VH2.</title>
        <authorList>
            <person name="Hiessl S."/>
            <person name="Schuldes J."/>
            <person name="Thurmer A."/>
            <person name="Halbsguth T."/>
            <person name="Broker D."/>
            <person name="Angelov A."/>
            <person name="Liebl W."/>
            <person name="Daniel R."/>
            <person name="Steinbuchel A."/>
        </authorList>
    </citation>
    <scope>NUCLEOTIDE SEQUENCE [LARGE SCALE GENOMIC DNA]</scope>
    <source>
        <strain evidence="2">DSM 44266 / VH2</strain>
        <plasmid evidence="1 2">p174</plasmid>
    </source>
</reference>
<organism evidence="1 2">
    <name type="scientific">Gordonia polyisoprenivorans (strain DSM 44266 / VH2)</name>
    <dbReference type="NCBI Taxonomy" id="1112204"/>
    <lineage>
        <taxon>Bacteria</taxon>
        <taxon>Bacillati</taxon>
        <taxon>Actinomycetota</taxon>
        <taxon>Actinomycetes</taxon>
        <taxon>Mycobacteriales</taxon>
        <taxon>Gordoniaceae</taxon>
        <taxon>Gordonia</taxon>
    </lineage>
</organism>
<dbReference type="AlphaFoldDB" id="H6N505"/>
<keyword evidence="2" id="KW-1185">Reference proteome</keyword>